<dbReference type="Proteomes" id="UP000770717">
    <property type="component" value="Unassembled WGS sequence"/>
</dbReference>
<evidence type="ECO:0000313" key="2">
    <source>
        <dbReference type="Proteomes" id="UP000770717"/>
    </source>
</evidence>
<sequence length="85" mass="9727">MIYSLSSSQITHHVTRNVKKMDPRQKALIATILSINTYNLNELMSNQVSGDIGVIDIELKQKTSVYTLISTVRKQSHTFRTICFR</sequence>
<accession>A0A8J6F6G6</accession>
<dbReference type="EMBL" id="WNTK01000006">
    <property type="protein sequence ID" value="KAG9481561.1"/>
    <property type="molecule type" value="Genomic_DNA"/>
</dbReference>
<protein>
    <submittedName>
        <fullName evidence="1">Uncharacterized protein</fullName>
    </submittedName>
</protein>
<reference evidence="1" key="1">
    <citation type="thesis" date="2020" institute="ProQuest LLC" country="789 East Eisenhower Parkway, Ann Arbor, MI, USA">
        <title>Comparative Genomics and Chromosome Evolution.</title>
        <authorList>
            <person name="Mudd A.B."/>
        </authorList>
    </citation>
    <scope>NUCLEOTIDE SEQUENCE</scope>
    <source>
        <strain evidence="1">HN-11 Male</strain>
        <tissue evidence="1">Kidney and liver</tissue>
    </source>
</reference>
<gene>
    <name evidence="1" type="ORF">GDO78_010675</name>
</gene>
<dbReference type="AlphaFoldDB" id="A0A8J6F6G6"/>
<evidence type="ECO:0000313" key="1">
    <source>
        <dbReference type="EMBL" id="KAG9481561.1"/>
    </source>
</evidence>
<name>A0A8J6F6G6_ELECQ</name>
<organism evidence="1 2">
    <name type="scientific">Eleutherodactylus coqui</name>
    <name type="common">Puerto Rican coqui</name>
    <dbReference type="NCBI Taxonomy" id="57060"/>
    <lineage>
        <taxon>Eukaryota</taxon>
        <taxon>Metazoa</taxon>
        <taxon>Chordata</taxon>
        <taxon>Craniata</taxon>
        <taxon>Vertebrata</taxon>
        <taxon>Euteleostomi</taxon>
        <taxon>Amphibia</taxon>
        <taxon>Batrachia</taxon>
        <taxon>Anura</taxon>
        <taxon>Neobatrachia</taxon>
        <taxon>Hyloidea</taxon>
        <taxon>Eleutherodactylidae</taxon>
        <taxon>Eleutherodactylinae</taxon>
        <taxon>Eleutherodactylus</taxon>
        <taxon>Eleutherodactylus</taxon>
    </lineage>
</organism>
<keyword evidence="2" id="KW-1185">Reference proteome</keyword>
<proteinExistence type="predicted"/>
<comment type="caution">
    <text evidence="1">The sequence shown here is derived from an EMBL/GenBank/DDBJ whole genome shotgun (WGS) entry which is preliminary data.</text>
</comment>